<dbReference type="PROSITE" id="PS50977">
    <property type="entry name" value="HTH_TETR_2"/>
    <property type="match status" value="1"/>
</dbReference>
<evidence type="ECO:0000256" key="1">
    <source>
        <dbReference type="ARBA" id="ARBA00022491"/>
    </source>
</evidence>
<protein>
    <recommendedName>
        <fullName evidence="6">HTH tetR-type domain-containing protein</fullName>
    </recommendedName>
</protein>
<evidence type="ECO:0000256" key="2">
    <source>
        <dbReference type="ARBA" id="ARBA00023015"/>
    </source>
</evidence>
<keyword evidence="2" id="KW-0805">Transcription regulation</keyword>
<sequence length="221" mass="23610">MPRTVDHAQRRAQITDGLVRVAAREGLHAVTMRSVAAASGVSLRLVQYYFDSKAQLMRAALERLEAQSHARWAARLAALAPDPSARAVVETCLAEALPTDEESRAFHVVWTAYASLAMTDPSLAEQPFADGPRRLERALTGVLERARRDDELMAGAEPAHEAARLLALGHGLGTSVLVGQRSAGDAADVLRYHVDRLFTSAVRRGARTGGTGTSGVPASPP</sequence>
<name>A0ABQ2MNR3_9ACTN</name>
<evidence type="ECO:0000313" key="7">
    <source>
        <dbReference type="EMBL" id="GGO53496.1"/>
    </source>
</evidence>
<dbReference type="Pfam" id="PF00440">
    <property type="entry name" value="TetR_N"/>
    <property type="match status" value="1"/>
</dbReference>
<evidence type="ECO:0000313" key="8">
    <source>
        <dbReference type="Proteomes" id="UP000631535"/>
    </source>
</evidence>
<gene>
    <name evidence="7" type="ORF">GCM10012287_40270</name>
</gene>
<dbReference type="PANTHER" id="PTHR30055">
    <property type="entry name" value="HTH-TYPE TRANSCRIPTIONAL REGULATOR RUTR"/>
    <property type="match status" value="1"/>
</dbReference>
<reference evidence="8" key="1">
    <citation type="journal article" date="2019" name="Int. J. Syst. Evol. Microbiol.">
        <title>The Global Catalogue of Microorganisms (GCM) 10K type strain sequencing project: providing services to taxonomists for standard genome sequencing and annotation.</title>
        <authorList>
            <consortium name="The Broad Institute Genomics Platform"/>
            <consortium name="The Broad Institute Genome Sequencing Center for Infectious Disease"/>
            <person name="Wu L."/>
            <person name="Ma J."/>
        </authorList>
    </citation>
    <scope>NUCLEOTIDE SEQUENCE [LARGE SCALE GENOMIC DNA]</scope>
    <source>
        <strain evidence="8">CGMCC 4.7178</strain>
    </source>
</reference>
<evidence type="ECO:0000259" key="6">
    <source>
        <dbReference type="PROSITE" id="PS50977"/>
    </source>
</evidence>
<dbReference type="EMBL" id="BMMP01000013">
    <property type="protein sequence ID" value="GGO53496.1"/>
    <property type="molecule type" value="Genomic_DNA"/>
</dbReference>
<dbReference type="InterPro" id="IPR009057">
    <property type="entry name" value="Homeodomain-like_sf"/>
</dbReference>
<feature type="DNA-binding region" description="H-T-H motif" evidence="5">
    <location>
        <begin position="31"/>
        <end position="50"/>
    </location>
</feature>
<dbReference type="Gene3D" id="1.10.357.10">
    <property type="entry name" value="Tetracycline Repressor, domain 2"/>
    <property type="match status" value="1"/>
</dbReference>
<dbReference type="InterPro" id="IPR036271">
    <property type="entry name" value="Tet_transcr_reg_TetR-rel_C_sf"/>
</dbReference>
<keyword evidence="4" id="KW-0804">Transcription</keyword>
<accession>A0ABQ2MNR3</accession>
<dbReference type="Proteomes" id="UP000631535">
    <property type="component" value="Unassembled WGS sequence"/>
</dbReference>
<keyword evidence="1" id="KW-0678">Repressor</keyword>
<evidence type="ECO:0000256" key="3">
    <source>
        <dbReference type="ARBA" id="ARBA00023125"/>
    </source>
</evidence>
<keyword evidence="8" id="KW-1185">Reference proteome</keyword>
<keyword evidence="3 5" id="KW-0238">DNA-binding</keyword>
<dbReference type="InterPro" id="IPR001647">
    <property type="entry name" value="HTH_TetR"/>
</dbReference>
<dbReference type="PANTHER" id="PTHR30055:SF234">
    <property type="entry name" value="HTH-TYPE TRANSCRIPTIONAL REGULATOR BETI"/>
    <property type="match status" value="1"/>
</dbReference>
<dbReference type="Pfam" id="PF13977">
    <property type="entry name" value="TetR_C_6"/>
    <property type="match status" value="1"/>
</dbReference>
<dbReference type="SUPFAM" id="SSF48498">
    <property type="entry name" value="Tetracyclin repressor-like, C-terminal domain"/>
    <property type="match status" value="1"/>
</dbReference>
<comment type="caution">
    <text evidence="7">The sequence shown here is derived from an EMBL/GenBank/DDBJ whole genome shotgun (WGS) entry which is preliminary data.</text>
</comment>
<evidence type="ECO:0000256" key="4">
    <source>
        <dbReference type="ARBA" id="ARBA00023163"/>
    </source>
</evidence>
<feature type="domain" description="HTH tetR-type" evidence="6">
    <location>
        <begin position="8"/>
        <end position="68"/>
    </location>
</feature>
<dbReference type="SUPFAM" id="SSF46689">
    <property type="entry name" value="Homeodomain-like"/>
    <property type="match status" value="1"/>
</dbReference>
<organism evidence="7 8">
    <name type="scientific">Streptomyces daqingensis</name>
    <dbReference type="NCBI Taxonomy" id="1472640"/>
    <lineage>
        <taxon>Bacteria</taxon>
        <taxon>Bacillati</taxon>
        <taxon>Actinomycetota</taxon>
        <taxon>Actinomycetes</taxon>
        <taxon>Kitasatosporales</taxon>
        <taxon>Streptomycetaceae</taxon>
        <taxon>Streptomyces</taxon>
    </lineage>
</organism>
<dbReference type="RefSeq" id="WP_189038576.1">
    <property type="nucleotide sequence ID" value="NZ_BMMP01000013.1"/>
</dbReference>
<dbReference type="InterPro" id="IPR039538">
    <property type="entry name" value="BetI_C"/>
</dbReference>
<evidence type="ECO:0000256" key="5">
    <source>
        <dbReference type="PROSITE-ProRule" id="PRU00335"/>
    </source>
</evidence>
<dbReference type="InterPro" id="IPR050109">
    <property type="entry name" value="HTH-type_TetR-like_transc_reg"/>
</dbReference>
<proteinExistence type="predicted"/>